<evidence type="ECO:0000313" key="4">
    <source>
        <dbReference type="Proteomes" id="UP000294530"/>
    </source>
</evidence>
<dbReference type="Gene3D" id="3.60.40.10">
    <property type="entry name" value="PPM-type phosphatase domain"/>
    <property type="match status" value="1"/>
</dbReference>
<accession>A0A976FKH5</accession>
<keyword evidence="1" id="KW-0460">Magnesium</keyword>
<evidence type="ECO:0000256" key="1">
    <source>
        <dbReference type="RuleBase" id="RU366020"/>
    </source>
</evidence>
<gene>
    <name evidence="3" type="ORF">CCR75_004376</name>
</gene>
<proteinExistence type="inferred from homology"/>
<dbReference type="InterPro" id="IPR036457">
    <property type="entry name" value="PPM-type-like_dom_sf"/>
</dbReference>
<dbReference type="EMBL" id="SHOA02000013">
    <property type="protein sequence ID" value="TDH68036.1"/>
    <property type="molecule type" value="Genomic_DNA"/>
</dbReference>
<dbReference type="PANTHER" id="PTHR12320">
    <property type="entry name" value="PROTEIN PHOSPHATASE 2C"/>
    <property type="match status" value="1"/>
</dbReference>
<dbReference type="GO" id="GO:0004722">
    <property type="term" value="F:protein serine/threonine phosphatase activity"/>
    <property type="evidence" value="ECO:0007669"/>
    <property type="project" value="UniProtKB-EC"/>
</dbReference>
<keyword evidence="1" id="KW-0464">Manganese</keyword>
<comment type="catalytic activity">
    <reaction evidence="1">
        <text>O-phospho-L-seryl-[protein] + H2O = L-seryl-[protein] + phosphate</text>
        <dbReference type="Rhea" id="RHEA:20629"/>
        <dbReference type="Rhea" id="RHEA-COMP:9863"/>
        <dbReference type="Rhea" id="RHEA-COMP:11604"/>
        <dbReference type="ChEBI" id="CHEBI:15377"/>
        <dbReference type="ChEBI" id="CHEBI:29999"/>
        <dbReference type="ChEBI" id="CHEBI:43474"/>
        <dbReference type="ChEBI" id="CHEBI:83421"/>
        <dbReference type="EC" id="3.1.3.16"/>
    </reaction>
</comment>
<dbReference type="SMART" id="SM00332">
    <property type="entry name" value="PP2Cc"/>
    <property type="match status" value="1"/>
</dbReference>
<keyword evidence="1" id="KW-0378">Hydrolase</keyword>
<protein>
    <recommendedName>
        <fullName evidence="1">Protein phosphatase</fullName>
        <ecNumber evidence="1">3.1.3.16</ecNumber>
    </recommendedName>
</protein>
<comment type="cofactor">
    <cofactor evidence="1">
        <name>Mg(2+)</name>
        <dbReference type="ChEBI" id="CHEBI:18420"/>
    </cofactor>
</comment>
<comment type="caution">
    <text evidence="3">The sequence shown here is derived from an EMBL/GenBank/DDBJ whole genome shotgun (WGS) entry which is preliminary data.</text>
</comment>
<sequence length="468" mass="52647">MPHTLPPRPALSSMHVLVPSHCSEKENRDFGWRMAPSEPVPVEASPFSAYKRRAMSLSELLPRPRASSTKALASAFFSVRTRTTEKMASFRSQSENICKKTSPISGWRLPNAMKANGMGRSSPVAKHRFRWEEHRCWQHAQASFEYHGEDAGVASSYFHIVADGVSSPFSRNSLNAIDATPVSSAILSAEVVRCVQTALQELTSRNTEPIGQLAFEHAIVDAIKMARINCFQYRNSRLATTLVVSYFSRWTGKLLTFSLGDSKCVVVRQGKIVYETLAVLREFNVPTVVNLKEQILAKDYVVQGFALQSGDICLTFSDGLGDNVYKDDLLATVASCELDERGLQSVCQKLLNMSKMMATEEATEQLFPFATAAVVEYRERTLQETKLALEGDVDTSGVDHRAISLELFNRHKGKETLDRHLMLRRPSRKHHYSLMQLKAMAEMKTKKPDDITLYMTRFSQKNEPFLEH</sequence>
<keyword evidence="4" id="KW-1185">Reference proteome</keyword>
<dbReference type="InterPro" id="IPR039123">
    <property type="entry name" value="PPTC7"/>
</dbReference>
<dbReference type="PANTHER" id="PTHR12320:SF1">
    <property type="entry name" value="PROTEIN PHOSPHATASE PTC7 HOMOLOG"/>
    <property type="match status" value="1"/>
</dbReference>
<dbReference type="EC" id="3.1.3.16" evidence="1"/>
<dbReference type="KEGG" id="blac:94348133"/>
<comment type="similarity">
    <text evidence="1">Belongs to the PP2C family.</text>
</comment>
<evidence type="ECO:0000313" key="3">
    <source>
        <dbReference type="EMBL" id="TDH68036.1"/>
    </source>
</evidence>
<keyword evidence="1" id="KW-0479">Metal-binding</keyword>
<organism evidence="3 4">
    <name type="scientific">Bremia lactucae</name>
    <name type="common">Lettuce downy mildew</name>
    <dbReference type="NCBI Taxonomy" id="4779"/>
    <lineage>
        <taxon>Eukaryota</taxon>
        <taxon>Sar</taxon>
        <taxon>Stramenopiles</taxon>
        <taxon>Oomycota</taxon>
        <taxon>Peronosporomycetes</taxon>
        <taxon>Peronosporales</taxon>
        <taxon>Peronosporaceae</taxon>
        <taxon>Bremia</taxon>
    </lineage>
</organism>
<dbReference type="GeneID" id="94348133"/>
<feature type="domain" description="PPM-type phosphatase" evidence="2">
    <location>
        <begin position="124"/>
        <end position="358"/>
    </location>
</feature>
<reference evidence="3 4" key="1">
    <citation type="journal article" date="2021" name="Genome Biol.">
        <title>AFLAP: assembly-free linkage analysis pipeline using k-mers from genome sequencing data.</title>
        <authorList>
            <person name="Fletcher K."/>
            <person name="Zhang L."/>
            <person name="Gil J."/>
            <person name="Han R."/>
            <person name="Cavanaugh K."/>
            <person name="Michelmore R."/>
        </authorList>
    </citation>
    <scope>NUCLEOTIDE SEQUENCE [LARGE SCALE GENOMIC DNA]</scope>
    <source>
        <strain evidence="3 4">SF5</strain>
    </source>
</reference>
<dbReference type="InterPro" id="IPR001932">
    <property type="entry name" value="PPM-type_phosphatase-like_dom"/>
</dbReference>
<keyword evidence="1" id="KW-0904">Protein phosphatase</keyword>
<dbReference type="SUPFAM" id="SSF81606">
    <property type="entry name" value="PP2C-like"/>
    <property type="match status" value="1"/>
</dbReference>
<dbReference type="OrthoDB" id="25675at2759"/>
<dbReference type="Proteomes" id="UP000294530">
    <property type="component" value="Unassembled WGS sequence"/>
</dbReference>
<dbReference type="AlphaFoldDB" id="A0A976FKH5"/>
<dbReference type="RefSeq" id="XP_067817535.1">
    <property type="nucleotide sequence ID" value="XM_067962462.1"/>
</dbReference>
<dbReference type="GO" id="GO:0046872">
    <property type="term" value="F:metal ion binding"/>
    <property type="evidence" value="ECO:0007669"/>
    <property type="project" value="UniProtKB-UniRule"/>
</dbReference>
<name>A0A976FKH5_BRELC</name>
<dbReference type="Pfam" id="PF13672">
    <property type="entry name" value="PP2C_2"/>
    <property type="match status" value="1"/>
</dbReference>
<evidence type="ECO:0000259" key="2">
    <source>
        <dbReference type="SMART" id="SM00332"/>
    </source>
</evidence>
<comment type="catalytic activity">
    <reaction evidence="1">
        <text>O-phospho-L-threonyl-[protein] + H2O = L-threonyl-[protein] + phosphate</text>
        <dbReference type="Rhea" id="RHEA:47004"/>
        <dbReference type="Rhea" id="RHEA-COMP:11060"/>
        <dbReference type="Rhea" id="RHEA-COMP:11605"/>
        <dbReference type="ChEBI" id="CHEBI:15377"/>
        <dbReference type="ChEBI" id="CHEBI:30013"/>
        <dbReference type="ChEBI" id="CHEBI:43474"/>
        <dbReference type="ChEBI" id="CHEBI:61977"/>
        <dbReference type="EC" id="3.1.3.16"/>
    </reaction>
</comment>
<comment type="cofactor">
    <cofactor evidence="1">
        <name>Mn(2+)</name>
        <dbReference type="ChEBI" id="CHEBI:29035"/>
    </cofactor>
</comment>